<dbReference type="SUPFAM" id="SSF69336">
    <property type="entry name" value="Alpha subunit of glutamate synthase, C-terminal domain"/>
    <property type="match status" value="1"/>
</dbReference>
<sequence length="1531" mass="168444">MADQVDLGTDQPAQAGLYRSEFEHDNCGIGFVAHIKGRKSHRIVSDALSMLRRMEHRGAVGAEGNSGDGAGLLIQIPHEFFVDECRKLGVHLPAAGAYGVGMVYFPKDVWLREECRAVLNRKMKKLGLELLCYRVVPVNNGDLGATSRSCEPQMEQVFIKRPATVTNTDDFERKLYVLRNTSTRIVNESISGVGDFYFSSLSCRTITYKGQLTTEQLESYFPDLEHEDVVSALGVVHSRFSTNTFPSWKLAQPFRYIAHNGEINTVKGNVNWMKAAESLLESSQFTPEEMDMLLPICDHRQSDSANLDNAIELLVMSGRSLPHVMMMLIPEAWDGNTHMDPARKAFYEYHAALIEPWDGPASISFTDGRIVGATLDRNGLRPSRFWVTNDDIVIMASEAGVLDIDQSKVVSKGRLQPGKMFVVDMEQGRIIADEEIKHSICTAQPYQQWLDDNKIRIADLTAPARTYRRYDEQSLLKMQQAFGFTTEDLRMILAPMVETGKEALGSMGTDVPLAVLSEQSQHLSHYFKQLFAQVTNPPIDSIRERAIMSLISFVGATSNLLSETPEHCRQVELEQPVLTTQEFDKLRFIDRPNFQAKTVNTLFLADGKGESLARAIDRVCRYAKDAIEDGYSILVLSDRAIDSNHAPIPSLLATAAVHHYLIREGLRGKVGILVEAGDVWETHHVATLIGYGASAVNPYMAFETIASLKEKNQLQVDYDIEKLSKNYIKAVNGELLKIFSKMGISTLQSYQGAMIFECLGLNKSVVDQYFTGTVSRIGGMGLAEIAREVLVRHHTAFPPIPSVSARRLEVGGIYQWKQRGEKHIFNPDTIHLLQQSTQKNDYKLFKKYSQLIDDQTKNALTLRGLMAFKKATPVPIEEVEPVEAIFKRFATGAMSFGSISWEAHTTLAVAMNRIGGKSNSGEGGEDELRFTPLANGDNMNSAIKQVASGRFGVTSYYLSNARELQIKMAQGAKPGEGGQLPGHKVDDWIGRTRHSTPGVGLISPPPHHDIYSIEDLAQLIFDLKNANRAARISVKLVSEAGVGTIAAGVAKAHADHILVSGHDGGTGASPLSSIRHAGLPWELGLAEAHQTLVKNKLRGRVTVQADGQIRTGRDLAVAAMLGAEEFGVATAALVAAGCIMMRKCHLNTCPVGVATQNKELRALFTGKPEHVVNMFTFMAQELREIMAELGFRTVAEMIGQVQMLQMRPDITNWKYKTLDLSGLLFREPASLDVALYKQEDQDHGIEHILDRQLIELAQPALERGESVYGEFPVQNINRSIGTMLSNEISKVYGGPGLPTNTIHVKLRGTAGQSFGAFTTAGVRLELEGDANDYFGKGLCGAELIVYPDRTATFKPEENSIVGNVSFYGATSGEAYIRGMAGERFGVRNSGAKVVVEGVGDHGLEYMTGGLAIILGKTGQNFAAGMSGGVAYVYDADGTFAPKVNREMVSLDVLNDEDQGIVRQYVEKHFQHTTSNVALSLIQDWDAQIGKFVKVLPDDFKQALASRGIALSDQIRDKSVVYQDIVVDVAQG</sequence>
<keyword evidence="7" id="KW-0479">Metal-binding</keyword>
<keyword evidence="8" id="KW-0315">Glutamine amidotransferase</keyword>
<evidence type="ECO:0000256" key="1">
    <source>
        <dbReference type="ARBA" id="ARBA00001917"/>
    </source>
</evidence>
<dbReference type="InterPro" id="IPR036485">
    <property type="entry name" value="Glu_synth_asu_C_sf"/>
</dbReference>
<dbReference type="InterPro" id="IPR029055">
    <property type="entry name" value="Ntn_hydrolases_N"/>
</dbReference>
<dbReference type="NCBIfam" id="NF008730">
    <property type="entry name" value="PRK11750.1"/>
    <property type="match status" value="1"/>
</dbReference>
<keyword evidence="4" id="KW-0028">Amino-acid biosynthesis</keyword>
<dbReference type="InterPro" id="IPR017932">
    <property type="entry name" value="GATase_2_dom"/>
</dbReference>
<name>A0ABX0QKQ5_9BACT</name>
<dbReference type="EMBL" id="WAEL01000007">
    <property type="protein sequence ID" value="NID12413.1"/>
    <property type="molecule type" value="Genomic_DNA"/>
</dbReference>
<evidence type="ECO:0000256" key="14">
    <source>
        <dbReference type="ARBA" id="ARBA00029440"/>
    </source>
</evidence>
<comment type="similarity">
    <text evidence="3">Belongs to the glutamate synthase family.</text>
</comment>
<keyword evidence="17" id="KW-1185">Reference proteome</keyword>
<dbReference type="Pfam" id="PF00310">
    <property type="entry name" value="GATase_2"/>
    <property type="match status" value="1"/>
</dbReference>
<evidence type="ECO:0000256" key="5">
    <source>
        <dbReference type="ARBA" id="ARBA00022630"/>
    </source>
</evidence>
<dbReference type="InterPro" id="IPR013785">
    <property type="entry name" value="Aldolase_TIM"/>
</dbReference>
<comment type="pathway">
    <text evidence="14">Amino-acid biosynthesis.</text>
</comment>
<evidence type="ECO:0000256" key="6">
    <source>
        <dbReference type="ARBA" id="ARBA00022643"/>
    </source>
</evidence>
<dbReference type="PROSITE" id="PS51278">
    <property type="entry name" value="GATASE_TYPE_2"/>
    <property type="match status" value="1"/>
</dbReference>
<keyword evidence="9 16" id="KW-0560">Oxidoreductase</keyword>
<evidence type="ECO:0000256" key="9">
    <source>
        <dbReference type="ARBA" id="ARBA00023002"/>
    </source>
</evidence>
<evidence type="ECO:0000259" key="15">
    <source>
        <dbReference type="PROSITE" id="PS51278"/>
    </source>
</evidence>
<dbReference type="SUPFAM" id="SSF56235">
    <property type="entry name" value="N-terminal nucleophile aminohydrolases (Ntn hydrolases)"/>
    <property type="match status" value="1"/>
</dbReference>
<evidence type="ECO:0000256" key="10">
    <source>
        <dbReference type="ARBA" id="ARBA00023004"/>
    </source>
</evidence>
<keyword evidence="13" id="KW-0003">3Fe-4S</keyword>
<dbReference type="CDD" id="cd02808">
    <property type="entry name" value="GltS_FMN"/>
    <property type="match status" value="1"/>
</dbReference>
<comment type="caution">
    <text evidence="16">The sequence shown here is derived from an EMBL/GenBank/DDBJ whole genome shotgun (WGS) entry which is preliminary data.</text>
</comment>
<comment type="cofactor">
    <cofactor evidence="2">
        <name>[3Fe-4S] cluster</name>
        <dbReference type="ChEBI" id="CHEBI:21137"/>
    </cofactor>
</comment>
<keyword evidence="11" id="KW-0411">Iron-sulfur</keyword>
<accession>A0ABX0QKQ5</accession>
<keyword evidence="5" id="KW-0285">Flavoprotein</keyword>
<dbReference type="Gene3D" id="2.160.20.60">
    <property type="entry name" value="Glutamate synthase, alpha subunit, C-terminal domain"/>
    <property type="match status" value="1"/>
</dbReference>
<dbReference type="EC" id="1.4.1.13" evidence="16"/>
<dbReference type="Gene3D" id="3.20.20.70">
    <property type="entry name" value="Aldolase class I"/>
    <property type="match status" value="2"/>
</dbReference>
<evidence type="ECO:0000256" key="13">
    <source>
        <dbReference type="ARBA" id="ARBA00023291"/>
    </source>
</evidence>
<dbReference type="InterPro" id="IPR002489">
    <property type="entry name" value="Glu_synth_asu_C"/>
</dbReference>
<dbReference type="InterPro" id="IPR006982">
    <property type="entry name" value="Glu_synth_centr_N"/>
</dbReference>
<dbReference type="Gene3D" id="3.60.20.10">
    <property type="entry name" value="Glutamine Phosphoribosylpyrophosphate, subunit 1, domain 1"/>
    <property type="match status" value="1"/>
</dbReference>
<evidence type="ECO:0000313" key="17">
    <source>
        <dbReference type="Proteomes" id="UP000606008"/>
    </source>
</evidence>
<evidence type="ECO:0000256" key="4">
    <source>
        <dbReference type="ARBA" id="ARBA00022605"/>
    </source>
</evidence>
<dbReference type="InterPro" id="IPR050711">
    <property type="entry name" value="ET-N_metabolism_enzyme"/>
</dbReference>
<dbReference type="GO" id="GO:0004355">
    <property type="term" value="F:glutamate synthase (NADPH) activity"/>
    <property type="evidence" value="ECO:0007669"/>
    <property type="project" value="UniProtKB-EC"/>
</dbReference>
<comment type="cofactor">
    <cofactor evidence="1">
        <name>FMN</name>
        <dbReference type="ChEBI" id="CHEBI:58210"/>
    </cofactor>
</comment>
<dbReference type="Proteomes" id="UP000606008">
    <property type="component" value="Unassembled WGS sequence"/>
</dbReference>
<organism evidence="16 17">
    <name type="scientific">Fibrivirga algicola</name>
    <dbReference type="NCBI Taxonomy" id="2950420"/>
    <lineage>
        <taxon>Bacteria</taxon>
        <taxon>Pseudomonadati</taxon>
        <taxon>Bacteroidota</taxon>
        <taxon>Cytophagia</taxon>
        <taxon>Cytophagales</taxon>
        <taxon>Spirosomataceae</taxon>
        <taxon>Fibrivirga</taxon>
    </lineage>
</organism>
<dbReference type="Pfam" id="PF01493">
    <property type="entry name" value="GXGXG"/>
    <property type="match status" value="1"/>
</dbReference>
<reference evidence="16" key="1">
    <citation type="submission" date="2024-05" db="EMBL/GenBank/DDBJ databases">
        <authorList>
            <person name="Jung D.-H."/>
        </authorList>
    </citation>
    <scope>NUCLEOTIDE SEQUENCE</scope>
    <source>
        <strain evidence="16">JA-25</strain>
    </source>
</reference>
<evidence type="ECO:0000256" key="8">
    <source>
        <dbReference type="ARBA" id="ARBA00022962"/>
    </source>
</evidence>
<evidence type="ECO:0000313" key="16">
    <source>
        <dbReference type="EMBL" id="NID12413.1"/>
    </source>
</evidence>
<dbReference type="CDD" id="cd00982">
    <property type="entry name" value="gltB_C"/>
    <property type="match status" value="1"/>
</dbReference>
<dbReference type="Pfam" id="PF04898">
    <property type="entry name" value="Glu_syn_central"/>
    <property type="match status" value="1"/>
</dbReference>
<dbReference type="PANTHER" id="PTHR11938:SF133">
    <property type="entry name" value="GLUTAMATE SYNTHASE (NADH)"/>
    <property type="match status" value="1"/>
</dbReference>
<feature type="domain" description="Glutamine amidotransferase type-2" evidence="15">
    <location>
        <begin position="27"/>
        <end position="426"/>
    </location>
</feature>
<evidence type="ECO:0000256" key="7">
    <source>
        <dbReference type="ARBA" id="ARBA00022723"/>
    </source>
</evidence>
<dbReference type="PANTHER" id="PTHR11938">
    <property type="entry name" value="FAD NADPH DEHYDROGENASE/OXIDOREDUCTASE"/>
    <property type="match status" value="1"/>
</dbReference>
<evidence type="ECO:0000256" key="3">
    <source>
        <dbReference type="ARBA" id="ARBA00009716"/>
    </source>
</evidence>
<keyword evidence="6" id="KW-0288">FMN</keyword>
<dbReference type="SUPFAM" id="SSF51395">
    <property type="entry name" value="FMN-linked oxidoreductases"/>
    <property type="match status" value="1"/>
</dbReference>
<evidence type="ECO:0000256" key="2">
    <source>
        <dbReference type="ARBA" id="ARBA00001927"/>
    </source>
</evidence>
<keyword evidence="12" id="KW-0314">Glutamate biosynthesis</keyword>
<dbReference type="InterPro" id="IPR002932">
    <property type="entry name" value="Glu_synthdom"/>
</dbReference>
<evidence type="ECO:0000256" key="12">
    <source>
        <dbReference type="ARBA" id="ARBA00023164"/>
    </source>
</evidence>
<dbReference type="Pfam" id="PF01645">
    <property type="entry name" value="Glu_synthase"/>
    <property type="match status" value="1"/>
</dbReference>
<proteinExistence type="inferred from homology"/>
<dbReference type="CDD" id="cd00713">
    <property type="entry name" value="GltS"/>
    <property type="match status" value="1"/>
</dbReference>
<evidence type="ECO:0000256" key="11">
    <source>
        <dbReference type="ARBA" id="ARBA00023014"/>
    </source>
</evidence>
<gene>
    <name evidence="16" type="primary">gltB</name>
    <name evidence="16" type="ORF">F7231_19735</name>
</gene>
<dbReference type="RefSeq" id="WP_166693256.1">
    <property type="nucleotide sequence ID" value="NZ_WAEL01000007.1"/>
</dbReference>
<keyword evidence="10" id="KW-0408">Iron</keyword>
<protein>
    <submittedName>
        <fullName evidence="16">Glutamate synthase large subunit</fullName>
        <ecNumber evidence="16">1.4.1.13</ecNumber>
    </submittedName>
</protein>